<dbReference type="InterPro" id="IPR003781">
    <property type="entry name" value="CoA-bd"/>
</dbReference>
<gene>
    <name evidence="5" type="ordered locus">TOL2_C10840</name>
</gene>
<dbReference type="OrthoDB" id="9791027at2"/>
<dbReference type="InterPro" id="IPR016181">
    <property type="entry name" value="Acyl_CoA_acyltransferase"/>
</dbReference>
<keyword evidence="2" id="KW-0547">Nucleotide-binding</keyword>
<evidence type="ECO:0000313" key="6">
    <source>
        <dbReference type="Proteomes" id="UP000007347"/>
    </source>
</evidence>
<dbReference type="PANTHER" id="PTHR43334">
    <property type="entry name" value="ACETATE--COA LIGASE [ADP-FORMING]"/>
    <property type="match status" value="1"/>
</dbReference>
<name>K0N544_DESTT</name>
<evidence type="ECO:0000256" key="2">
    <source>
        <dbReference type="ARBA" id="ARBA00022741"/>
    </source>
</evidence>
<dbReference type="InterPro" id="IPR036291">
    <property type="entry name" value="NAD(P)-bd_dom_sf"/>
</dbReference>
<accession>K0N544</accession>
<dbReference type="SMART" id="SM00881">
    <property type="entry name" value="CoA_binding"/>
    <property type="match status" value="1"/>
</dbReference>
<dbReference type="InterPro" id="IPR000182">
    <property type="entry name" value="GNAT_dom"/>
</dbReference>
<dbReference type="Pfam" id="PF00583">
    <property type="entry name" value="Acetyltransf_1"/>
    <property type="match status" value="1"/>
</dbReference>
<dbReference type="Gene3D" id="3.30.470.20">
    <property type="entry name" value="ATP-grasp fold, B domain"/>
    <property type="match status" value="1"/>
</dbReference>
<dbReference type="InterPro" id="IPR016102">
    <property type="entry name" value="Succinyl-CoA_synth-like"/>
</dbReference>
<dbReference type="SUPFAM" id="SSF56059">
    <property type="entry name" value="Glutathione synthetase ATP-binding domain-like"/>
    <property type="match status" value="1"/>
</dbReference>
<keyword evidence="5" id="KW-0808">Transferase</keyword>
<dbReference type="Gene3D" id="3.40.630.30">
    <property type="match status" value="1"/>
</dbReference>
<dbReference type="Gene3D" id="3.40.50.261">
    <property type="entry name" value="Succinyl-CoA synthetase domains"/>
    <property type="match status" value="2"/>
</dbReference>
<dbReference type="STRING" id="651182.TOL2_C10840"/>
<keyword evidence="3" id="KW-0067">ATP-binding</keyword>
<evidence type="ECO:0000256" key="3">
    <source>
        <dbReference type="ARBA" id="ARBA00022840"/>
    </source>
</evidence>
<protein>
    <submittedName>
        <fullName evidence="5">Uncharacterized acetyltransferase, GNAT family, with CoA-binding site</fullName>
    </submittedName>
</protein>
<keyword evidence="1" id="KW-0436">Ligase</keyword>
<dbReference type="SUPFAM" id="SSF52210">
    <property type="entry name" value="Succinyl-CoA synthetase domains"/>
    <property type="match status" value="2"/>
</dbReference>
<dbReference type="InterPro" id="IPR051538">
    <property type="entry name" value="Acyl-CoA_Synth/Transferase"/>
</dbReference>
<evidence type="ECO:0000256" key="1">
    <source>
        <dbReference type="ARBA" id="ARBA00022598"/>
    </source>
</evidence>
<dbReference type="PANTHER" id="PTHR43334:SF1">
    <property type="entry name" value="3-HYDROXYPROPIONATE--COA LIGASE [ADP-FORMING]"/>
    <property type="match status" value="1"/>
</dbReference>
<dbReference type="GO" id="GO:0005524">
    <property type="term" value="F:ATP binding"/>
    <property type="evidence" value="ECO:0007669"/>
    <property type="project" value="UniProtKB-KW"/>
</dbReference>
<organism evidence="5 6">
    <name type="scientific">Desulfobacula toluolica (strain DSM 7467 / Tol2)</name>
    <dbReference type="NCBI Taxonomy" id="651182"/>
    <lineage>
        <taxon>Bacteria</taxon>
        <taxon>Pseudomonadati</taxon>
        <taxon>Thermodesulfobacteriota</taxon>
        <taxon>Desulfobacteria</taxon>
        <taxon>Desulfobacterales</taxon>
        <taxon>Desulfobacteraceae</taxon>
        <taxon>Desulfobacula</taxon>
    </lineage>
</organism>
<dbReference type="Gene3D" id="3.40.50.720">
    <property type="entry name" value="NAD(P)-binding Rossmann-like Domain"/>
    <property type="match status" value="1"/>
</dbReference>
<evidence type="ECO:0000313" key="5">
    <source>
        <dbReference type="EMBL" id="CCK79249.1"/>
    </source>
</evidence>
<dbReference type="HOGENOM" id="CLU_007415_0_2_7"/>
<reference evidence="5 6" key="1">
    <citation type="journal article" date="2013" name="Environ. Microbiol.">
        <title>Complete genome, catabolic sub-proteomes and key-metabolites of Desulfobacula toluolica Tol2, a marine, aromatic compound-degrading, sulfate-reducing bacterium.</title>
        <authorList>
            <person name="Wohlbrand L."/>
            <person name="Jacob J.H."/>
            <person name="Kube M."/>
            <person name="Mussmann M."/>
            <person name="Jarling R."/>
            <person name="Beck A."/>
            <person name="Amann R."/>
            <person name="Wilkes H."/>
            <person name="Reinhardt R."/>
            <person name="Rabus R."/>
        </authorList>
    </citation>
    <scope>NUCLEOTIDE SEQUENCE [LARGE SCALE GENOMIC DNA]</scope>
    <source>
        <strain evidence="6">DSM 7467 / Tol2</strain>
    </source>
</reference>
<dbReference type="Proteomes" id="UP000007347">
    <property type="component" value="Chromosome"/>
</dbReference>
<dbReference type="PATRIC" id="fig|651182.5.peg.1311"/>
<sequence>MSTLNLNRVINPGSVAVIGASTKKGSVGASIIKNMLAGGFKGNIFPVNPKYNSIFGIKTFPDVEDLPNDIDMAVIAVPLASVPDILKTCSQQNMGGAVIISAGDEIPGGLREKIEAQIKNISQKTELRIIGPDSVGIVNTALGMNANLMHRIPLPGKVAFLSQSGAVCSAVLDMAMRENVGFSHFVNLGSMLDVCFADMIDFLGSIYEVESIVMYVESLVDMRNFMSAARAVSRVKPIIALKSDRSDPYSPTCENDIYDAAFKRAGILRVKEFEELFDCAQFLAKQRRPRGARLGIVSNGSGIGVMAQDALVEHGLKPAQLSRQTVISLEKVLKEKWSRTNPIDLSRASSDNQYIETVKICMNAPEIDGLLLLSSPVGAYDSEPLARELAMLLKTSPCPVFTSWMGGLDIDRSRQIFKQAGMVTYETPERAVRAFINLYKYGKNIEILQEIPYRKDKRLEINRSRANQIIEQGIIKGGRLPKHLARDLVASYGIPVGDTRVEQDSDYELNIKTIRHKIFGPVIRFGVGGIMTDVFKDFSMSLPPLNRQLAVTAIAETRISKVFQGCKNIEKLDVALLEELLIRLSRLVTDFPEIKALDINPVLVKNGQIRAVDGHVILDKTNLKSPAHLIISPYPYWQETTFSIGDDENIFVRPVRPSDGQLMFDLFFDLSPETVYLRFFSPIKKISKPMLIKLTQIDYDREIALIAFSGSSQKRKIVGVSRIIFVPHQKKGEFSIVLADALQGKGLGKKLLWHALVCAKRFGLEQVWGPVITTNTGMLRLGQKLGFRVERDPDSSEYKLTIDLEDLDKV</sequence>
<proteinExistence type="predicted"/>
<feature type="domain" description="N-acetyltransferase" evidence="4">
    <location>
        <begin position="650"/>
        <end position="805"/>
    </location>
</feature>
<dbReference type="Pfam" id="PF13607">
    <property type="entry name" value="Succ_CoA_lig"/>
    <property type="match status" value="1"/>
</dbReference>
<dbReference type="GO" id="GO:0016747">
    <property type="term" value="F:acyltransferase activity, transferring groups other than amino-acyl groups"/>
    <property type="evidence" value="ECO:0007669"/>
    <property type="project" value="InterPro"/>
</dbReference>
<dbReference type="Pfam" id="PF13380">
    <property type="entry name" value="CoA_binding_2"/>
    <property type="match status" value="1"/>
</dbReference>
<dbReference type="AlphaFoldDB" id="K0N544"/>
<dbReference type="KEGG" id="dto:TOL2_C10840"/>
<keyword evidence="6" id="KW-1185">Reference proteome</keyword>
<dbReference type="RefSeq" id="WP_014956596.1">
    <property type="nucleotide sequence ID" value="NC_018645.1"/>
</dbReference>
<dbReference type="SUPFAM" id="SSF55729">
    <property type="entry name" value="Acyl-CoA N-acyltransferases (Nat)"/>
    <property type="match status" value="1"/>
</dbReference>
<dbReference type="PROSITE" id="PS51186">
    <property type="entry name" value="GNAT"/>
    <property type="match status" value="1"/>
</dbReference>
<dbReference type="CDD" id="cd04301">
    <property type="entry name" value="NAT_SF"/>
    <property type="match status" value="1"/>
</dbReference>
<dbReference type="InterPro" id="IPR032875">
    <property type="entry name" value="Succ_CoA_lig_flav_dom"/>
</dbReference>
<evidence type="ECO:0000259" key="4">
    <source>
        <dbReference type="PROSITE" id="PS51186"/>
    </source>
</evidence>
<dbReference type="Pfam" id="PF13549">
    <property type="entry name" value="ATP-grasp_5"/>
    <property type="match status" value="1"/>
</dbReference>
<dbReference type="EMBL" id="FO203503">
    <property type="protein sequence ID" value="CCK79249.1"/>
    <property type="molecule type" value="Genomic_DNA"/>
</dbReference>
<dbReference type="GO" id="GO:0016874">
    <property type="term" value="F:ligase activity"/>
    <property type="evidence" value="ECO:0007669"/>
    <property type="project" value="UniProtKB-KW"/>
</dbReference>
<dbReference type="SUPFAM" id="SSF51735">
    <property type="entry name" value="NAD(P)-binding Rossmann-fold domains"/>
    <property type="match status" value="1"/>
</dbReference>